<evidence type="ECO:0000313" key="3">
    <source>
        <dbReference type="Proteomes" id="UP000722485"/>
    </source>
</evidence>
<protein>
    <submittedName>
        <fullName evidence="2">Uncharacterized protein</fullName>
    </submittedName>
</protein>
<dbReference type="OrthoDB" id="3182339at2759"/>
<gene>
    <name evidence="2" type="ORF">G7Z17_g7109</name>
</gene>
<name>A0A9P5LA72_9HYPO</name>
<organism evidence="2 3">
    <name type="scientific">Cylindrodendrum hubeiense</name>
    <dbReference type="NCBI Taxonomy" id="595255"/>
    <lineage>
        <taxon>Eukaryota</taxon>
        <taxon>Fungi</taxon>
        <taxon>Dikarya</taxon>
        <taxon>Ascomycota</taxon>
        <taxon>Pezizomycotina</taxon>
        <taxon>Sordariomycetes</taxon>
        <taxon>Hypocreomycetidae</taxon>
        <taxon>Hypocreales</taxon>
        <taxon>Nectriaceae</taxon>
        <taxon>Cylindrodendrum</taxon>
    </lineage>
</organism>
<feature type="compositionally biased region" description="Polar residues" evidence="1">
    <location>
        <begin position="498"/>
        <end position="507"/>
    </location>
</feature>
<feature type="region of interest" description="Disordered" evidence="1">
    <location>
        <begin position="490"/>
        <end position="515"/>
    </location>
</feature>
<dbReference type="AlphaFoldDB" id="A0A9P5LA72"/>
<keyword evidence="3" id="KW-1185">Reference proteome</keyword>
<feature type="compositionally biased region" description="Basic and acidic residues" evidence="1">
    <location>
        <begin position="536"/>
        <end position="548"/>
    </location>
</feature>
<dbReference type="Proteomes" id="UP000722485">
    <property type="component" value="Unassembled WGS sequence"/>
</dbReference>
<sequence>MVYESRDLGQKSARAVCAGDISSMVYNNCECIPHELAPNLIGDLYQLLTTEDRTPAMSEIPMKDEMEYDSKWLQSPKTFLSAQWCRLHYAFQTNKKWLNKFQLMNWLATMSYASENNPQVTQALLALSLSYNVSSVALPDVTLYDLSQGYEPKSLDIHNMITQCTKPLEKCPEATLPPLPNESAQKTKDRRRYKHQMKRDAAVRSFHFQILEQWPSATLQQPTGPKMNIYIDVASAMEPIRSKWRVWNENLSFDHYLENFVHALGEIPIGSYPVCSFSKPRRVKPPPRLCGFISIQSLFLDPPSSEAPTDPQPLEEWIQTTIKLDHAIDFLDSRAKFANEHHHLAELRSSFSRFQRTYTQYQVTDRDIIFQKYLDQFVTYTQATYDILLHATSGPSKHSPNFSPIEAGIKEIAFRAKFWPRISPIFFLQHLKRSRWSNLDREWQGKIAAYAKAVTALQQVKCLAQFRDNEVDLQRELEACGSLEEEAKYPDRHYRPSPTCQSGSTMLDSAEPDNGSRFLDRGPQFEIAELSTASLQEERERGLPHEAEQEPGVEQPSNIVPATHSVDKALRRFIKKGWRSKDLYFESAFTTLEPTTAAVYVDFREFPSHVLVTGDFSETTQPLQKESDSFQRPVQWILTAAGGDLARDHLVRHLLVLSPYEVNELLPEIEASRYVTLHIYSPRINLRSQPLDRLDLYTVPQRTTSPIISLEHLIHLNFFAGQLYLSSFQEYIAVCDALGLVWNPNNNGINLETGGFIPPGSHGGGMNKSGFSTSPAEFLKILMTKIRGNCDGIEKTHMGRVLDGVLLTQEDFKES</sequence>
<dbReference type="EMBL" id="JAANBB010000151">
    <property type="protein sequence ID" value="KAF7548332.1"/>
    <property type="molecule type" value="Genomic_DNA"/>
</dbReference>
<evidence type="ECO:0000313" key="2">
    <source>
        <dbReference type="EMBL" id="KAF7548332.1"/>
    </source>
</evidence>
<proteinExistence type="predicted"/>
<evidence type="ECO:0000256" key="1">
    <source>
        <dbReference type="SAM" id="MobiDB-lite"/>
    </source>
</evidence>
<reference evidence="2" key="1">
    <citation type="submission" date="2020-03" db="EMBL/GenBank/DDBJ databases">
        <title>Draft Genome Sequence of Cylindrodendrum hubeiense.</title>
        <authorList>
            <person name="Buettner E."/>
            <person name="Kellner H."/>
        </authorList>
    </citation>
    <scope>NUCLEOTIDE SEQUENCE</scope>
    <source>
        <strain evidence="2">IHI 201604</strain>
    </source>
</reference>
<accession>A0A9P5LA72</accession>
<comment type="caution">
    <text evidence="2">The sequence shown here is derived from an EMBL/GenBank/DDBJ whole genome shotgun (WGS) entry which is preliminary data.</text>
</comment>
<feature type="region of interest" description="Disordered" evidence="1">
    <location>
        <begin position="534"/>
        <end position="559"/>
    </location>
</feature>